<evidence type="ECO:0000313" key="3">
    <source>
        <dbReference type="Proteomes" id="UP001236369"/>
    </source>
</evidence>
<dbReference type="EMBL" id="JAUSVV010000006">
    <property type="protein sequence ID" value="MDQ0443471.1"/>
    <property type="molecule type" value="Genomic_DNA"/>
</dbReference>
<name>A0ABU0HPM9_9HYPH</name>
<feature type="compositionally biased region" description="Basic and acidic residues" evidence="1">
    <location>
        <begin position="24"/>
        <end position="34"/>
    </location>
</feature>
<reference evidence="2 3" key="1">
    <citation type="submission" date="2023-07" db="EMBL/GenBank/DDBJ databases">
        <title>Genomic Encyclopedia of Type Strains, Phase IV (KMG-IV): sequencing the most valuable type-strain genomes for metagenomic binning, comparative biology and taxonomic classification.</title>
        <authorList>
            <person name="Goeker M."/>
        </authorList>
    </citation>
    <scope>NUCLEOTIDE SEQUENCE [LARGE SCALE GENOMIC DNA]</scope>
    <source>
        <strain evidence="2 3">DSM 19562</strain>
    </source>
</reference>
<organism evidence="2 3">
    <name type="scientific">Methylobacterium persicinum</name>
    <dbReference type="NCBI Taxonomy" id="374426"/>
    <lineage>
        <taxon>Bacteria</taxon>
        <taxon>Pseudomonadati</taxon>
        <taxon>Pseudomonadota</taxon>
        <taxon>Alphaproteobacteria</taxon>
        <taxon>Hyphomicrobiales</taxon>
        <taxon>Methylobacteriaceae</taxon>
        <taxon>Methylobacterium</taxon>
    </lineage>
</organism>
<dbReference type="Proteomes" id="UP001236369">
    <property type="component" value="Unassembled WGS sequence"/>
</dbReference>
<feature type="region of interest" description="Disordered" evidence="1">
    <location>
        <begin position="1"/>
        <end position="34"/>
    </location>
</feature>
<comment type="caution">
    <text evidence="2">The sequence shown here is derived from an EMBL/GenBank/DDBJ whole genome shotgun (WGS) entry which is preliminary data.</text>
</comment>
<evidence type="ECO:0000256" key="1">
    <source>
        <dbReference type="SAM" id="MobiDB-lite"/>
    </source>
</evidence>
<gene>
    <name evidence="2" type="ORF">QO016_002974</name>
</gene>
<evidence type="ECO:0000313" key="2">
    <source>
        <dbReference type="EMBL" id="MDQ0443471.1"/>
    </source>
</evidence>
<proteinExistence type="predicted"/>
<sequence length="34" mass="3693">MRPGIRAPDGRGDSGGADRFQIADSERFCSKHDS</sequence>
<keyword evidence="3" id="KW-1185">Reference proteome</keyword>
<protein>
    <submittedName>
        <fullName evidence="2">Uncharacterized protein</fullName>
    </submittedName>
</protein>
<accession>A0ABU0HPM9</accession>